<dbReference type="InterPro" id="IPR029052">
    <property type="entry name" value="Metallo-depent_PP-like"/>
</dbReference>
<feature type="domain" description="Calcineurin-like phosphoesterase" evidence="2">
    <location>
        <begin position="31"/>
        <end position="229"/>
    </location>
</feature>
<dbReference type="EMBL" id="JACJVP010000045">
    <property type="protein sequence ID" value="MBB6674343.1"/>
    <property type="molecule type" value="Genomic_DNA"/>
</dbReference>
<dbReference type="InterPro" id="IPR041796">
    <property type="entry name" value="Mre11_N"/>
</dbReference>
<dbReference type="InterPro" id="IPR050535">
    <property type="entry name" value="DNA_Repair-Maintenance_Comp"/>
</dbReference>
<dbReference type="Proteomes" id="UP000547209">
    <property type="component" value="Unassembled WGS sequence"/>
</dbReference>
<comment type="caution">
    <text evidence="3">The sequence shown here is derived from an EMBL/GenBank/DDBJ whole genome shotgun (WGS) entry which is preliminary data.</text>
</comment>
<sequence length="454" mass="50040">MGGFFARLRQGAVGPIWTKNGVEIEVGVPFTFLHAADLHLDSPFRGLSKVPAAVRDRLRESTFEAFARLVETVRRERIDFVVLAGDLYDAADRSLKAQLRMQRALNELAAEGVQTFVVHGNHDPAGGWQAKLDWPDAVHVFGTSDVACRPAYRRDGELAAHVYGISYPEASVTDNLASRYRTRAGAPFHLALLHANVDGNAAHDNYAPCKLAELAGAGFDYWALGHVHDRRVLREYPHVVYPGNIQGRSIRETGAKGAYVVRVSPEGQVALSFRDTASVLWRETDVSIAGADREQQLKDRLLASVDEARASAGGRPVVLRIRLVGAGPLHARLLRENAAEEWLGELREWIGDPDDRDDWVWAERLAVATSADRDEAAADGEQGFLGELARLAAAGRQDPELSRLLLAEATEPLRRQPRLREWLDGRGEDERSALLDRASALAALLLKDKPEGER</sequence>
<dbReference type="RefSeq" id="WP_185672196.1">
    <property type="nucleotide sequence ID" value="NZ_JACJVP010000045.1"/>
</dbReference>
<dbReference type="PANTHER" id="PTHR30337:SF7">
    <property type="entry name" value="PHOSPHOESTERASE"/>
    <property type="match status" value="1"/>
</dbReference>
<dbReference type="SUPFAM" id="SSF56300">
    <property type="entry name" value="Metallo-dependent phosphatases"/>
    <property type="match status" value="1"/>
</dbReference>
<evidence type="ECO:0000313" key="4">
    <source>
        <dbReference type="Proteomes" id="UP000547209"/>
    </source>
</evidence>
<dbReference type="Gene3D" id="3.60.21.10">
    <property type="match status" value="1"/>
</dbReference>
<dbReference type="PIRSF" id="PIRSF033091">
    <property type="entry name" value="Pesterase_YhaO"/>
    <property type="match status" value="1"/>
</dbReference>
<keyword evidence="4" id="KW-1185">Reference proteome</keyword>
<accession>A0A7X0RVB2</accession>
<dbReference type="GO" id="GO:0016787">
    <property type="term" value="F:hydrolase activity"/>
    <property type="evidence" value="ECO:0007669"/>
    <property type="project" value="UniProtKB-KW"/>
</dbReference>
<evidence type="ECO:0000259" key="2">
    <source>
        <dbReference type="Pfam" id="PF00149"/>
    </source>
</evidence>
<name>A0A7X0RVB2_9BACL</name>
<evidence type="ECO:0000313" key="3">
    <source>
        <dbReference type="EMBL" id="MBB6674343.1"/>
    </source>
</evidence>
<evidence type="ECO:0000256" key="1">
    <source>
        <dbReference type="ARBA" id="ARBA00022801"/>
    </source>
</evidence>
<dbReference type="InterPro" id="IPR014576">
    <property type="entry name" value="Pesterase_YhaO"/>
</dbReference>
<organism evidence="3 4">
    <name type="scientific">Cohnella nanjingensis</name>
    <dbReference type="NCBI Taxonomy" id="1387779"/>
    <lineage>
        <taxon>Bacteria</taxon>
        <taxon>Bacillati</taxon>
        <taxon>Bacillota</taxon>
        <taxon>Bacilli</taxon>
        <taxon>Bacillales</taxon>
        <taxon>Paenibacillaceae</taxon>
        <taxon>Cohnella</taxon>
    </lineage>
</organism>
<reference evidence="3 4" key="1">
    <citation type="submission" date="2020-08" db="EMBL/GenBank/DDBJ databases">
        <title>Cohnella phylogeny.</title>
        <authorList>
            <person name="Dunlap C."/>
        </authorList>
    </citation>
    <scope>NUCLEOTIDE SEQUENCE [LARGE SCALE GENOMIC DNA]</scope>
    <source>
        <strain evidence="3 4">DSM 28246</strain>
    </source>
</reference>
<dbReference type="CDD" id="cd00840">
    <property type="entry name" value="MPP_Mre11_N"/>
    <property type="match status" value="1"/>
</dbReference>
<dbReference type="PANTHER" id="PTHR30337">
    <property type="entry name" value="COMPONENT OF ATP-DEPENDENT DSDNA EXONUCLEASE"/>
    <property type="match status" value="1"/>
</dbReference>
<dbReference type="InterPro" id="IPR004843">
    <property type="entry name" value="Calcineurin-like_PHP"/>
</dbReference>
<protein>
    <submittedName>
        <fullName evidence="3">Metallophosphoesterase</fullName>
    </submittedName>
</protein>
<gene>
    <name evidence="3" type="ORF">H7C19_27030</name>
</gene>
<dbReference type="Pfam" id="PF00149">
    <property type="entry name" value="Metallophos"/>
    <property type="match status" value="1"/>
</dbReference>
<dbReference type="AlphaFoldDB" id="A0A7X0RVB2"/>
<keyword evidence="1" id="KW-0378">Hydrolase</keyword>
<proteinExistence type="predicted"/>